<dbReference type="STRING" id="408074.SAMN05660909_00290"/>
<dbReference type="Pfam" id="PF07944">
    <property type="entry name" value="Beta-AFase-like_GH127_cat"/>
    <property type="match status" value="1"/>
</dbReference>
<dbReference type="SUPFAM" id="SSF48208">
    <property type="entry name" value="Six-hairpin glycosidases"/>
    <property type="match status" value="1"/>
</dbReference>
<dbReference type="InterPro" id="IPR012878">
    <property type="entry name" value="Beta-AFase-like_GH127_cat"/>
</dbReference>
<dbReference type="PANTHER" id="PTHR43465:SF2">
    <property type="entry name" value="DUF1680 DOMAIN PROTEIN (AFU_ORTHOLOGUE AFUA_1G08910)"/>
    <property type="match status" value="1"/>
</dbReference>
<dbReference type="InterPro" id="IPR049046">
    <property type="entry name" value="Beta-AFase-like_GH127_middle"/>
</dbReference>
<feature type="domain" description="Non-reducing end beta-L-arabinofuranosidase-like GH127 middle" evidence="3">
    <location>
        <begin position="419"/>
        <end position="530"/>
    </location>
</feature>
<dbReference type="Pfam" id="PF20736">
    <property type="entry name" value="Glyco_hydro127M"/>
    <property type="match status" value="1"/>
</dbReference>
<dbReference type="InterPro" id="IPR008928">
    <property type="entry name" value="6-hairpin_glycosidase_sf"/>
</dbReference>
<dbReference type="OrthoDB" id="9757939at2"/>
<dbReference type="RefSeq" id="WP_089757882.1">
    <property type="nucleotide sequence ID" value="NZ_BKAT01000012.1"/>
</dbReference>
<dbReference type="InterPro" id="IPR049049">
    <property type="entry name" value="Beta-AFase-like_GH127_C"/>
</dbReference>
<name>A0A1H3X8K8_9BACT</name>
<evidence type="ECO:0008006" key="7">
    <source>
        <dbReference type="Google" id="ProtNLM"/>
    </source>
</evidence>
<dbReference type="Pfam" id="PF20737">
    <property type="entry name" value="Glyco_hydro127C"/>
    <property type="match status" value="1"/>
</dbReference>
<gene>
    <name evidence="5" type="ORF">SAMN05660909_00290</name>
</gene>
<keyword evidence="1" id="KW-0732">Signal</keyword>
<dbReference type="InterPro" id="IPR049174">
    <property type="entry name" value="Beta-AFase-like"/>
</dbReference>
<evidence type="ECO:0000313" key="6">
    <source>
        <dbReference type="Proteomes" id="UP000199656"/>
    </source>
</evidence>
<evidence type="ECO:0000259" key="3">
    <source>
        <dbReference type="Pfam" id="PF20736"/>
    </source>
</evidence>
<feature type="chain" id="PRO_5011587143" description="Glycoside hydrolase family 127 protein" evidence="1">
    <location>
        <begin position="19"/>
        <end position="648"/>
    </location>
</feature>
<dbReference type="GO" id="GO:0005975">
    <property type="term" value="P:carbohydrate metabolic process"/>
    <property type="evidence" value="ECO:0007669"/>
    <property type="project" value="InterPro"/>
</dbReference>
<sequence length="648" mass="73095">MKHLLTVTLLATSLQTTAQLLQPVPFSQVAITDQFWSPRQLTISKTTIPVCIFQTEVKTPRIRNFEKVTNHSGQKHEGIYFDDSDVYKALEAIAYSLKTHPDEKLEQKADEWIDKIAAAQQPDGYLNTYYTLNGIDKRWSDMEKHEDYCAGHLFEAAVAYYNTTGKTKLLNVATKLADHIDKTFREPNRHWVSGHEEIELALVKLYKATNNKKYLDLADWFLQQRGHGYGKGVIWDNWTNSAYCQDSLPVRDQRQITGHAVRAMYLYTGAADVGAALKDSGYMTAMEAVWEDVVHRNMYLTGGIGSSGHNEGFTDDYDLPNEHAYCETCASVGMVFWNQRMNRLTGDAKYIDVLERSLYNGALDGLSLSGDRFFYGNPLASSGQHQRQEWFGTACCPANISRLVASVGDYVYVQSDKELWVNLFIGSKTKIKLKNGEVELQQQTNYPWDGTVNITVSPKRSQQIPLHIRIPGWAQNTATPGDAYYFTDKLEVKATIKINGQPVDYQVNNGYAVINRTWKKGDVLTVDLPMEVRKVAAIDKIKENRNRIALQRGPLVYCLEHADNNGQVKNIIVPEPTKWKAEMDNNLLNGVVTLKGEVPVVKLSADGQSVTTEKQPVTAIPYFSWANRGKGEMEIWIPTKISAISLKP</sequence>
<dbReference type="AlphaFoldDB" id="A0A1H3X8K8"/>
<evidence type="ECO:0000259" key="4">
    <source>
        <dbReference type="Pfam" id="PF20737"/>
    </source>
</evidence>
<feature type="domain" description="Non-reducing end beta-L-arabinofuranosidase-like GH127 catalytic" evidence="2">
    <location>
        <begin position="28"/>
        <end position="409"/>
    </location>
</feature>
<dbReference type="Proteomes" id="UP000199656">
    <property type="component" value="Unassembled WGS sequence"/>
</dbReference>
<reference evidence="6" key="1">
    <citation type="submission" date="2016-10" db="EMBL/GenBank/DDBJ databases">
        <authorList>
            <person name="Varghese N."/>
            <person name="Submissions S."/>
        </authorList>
    </citation>
    <scope>NUCLEOTIDE SEQUENCE [LARGE SCALE GENOMIC DNA]</scope>
    <source>
        <strain evidence="6">DSM 23920</strain>
    </source>
</reference>
<evidence type="ECO:0000313" key="5">
    <source>
        <dbReference type="EMBL" id="SDZ94972.1"/>
    </source>
</evidence>
<accession>A0A1H3X8K8</accession>
<evidence type="ECO:0000259" key="2">
    <source>
        <dbReference type="Pfam" id="PF07944"/>
    </source>
</evidence>
<proteinExistence type="predicted"/>
<protein>
    <recommendedName>
        <fullName evidence="7">Glycoside hydrolase family 127 protein</fullName>
    </recommendedName>
</protein>
<evidence type="ECO:0000256" key="1">
    <source>
        <dbReference type="SAM" id="SignalP"/>
    </source>
</evidence>
<dbReference type="EMBL" id="FNRL01000001">
    <property type="protein sequence ID" value="SDZ94972.1"/>
    <property type="molecule type" value="Genomic_DNA"/>
</dbReference>
<feature type="domain" description="Non-reducing end beta-L-arabinofuranosidase-like GH127 C-terminal" evidence="4">
    <location>
        <begin position="532"/>
        <end position="638"/>
    </location>
</feature>
<organism evidence="5 6">
    <name type="scientific">Chitinophaga terrae</name>
    <name type="common">ex Kim and Jung 2007</name>
    <dbReference type="NCBI Taxonomy" id="408074"/>
    <lineage>
        <taxon>Bacteria</taxon>
        <taxon>Pseudomonadati</taxon>
        <taxon>Bacteroidota</taxon>
        <taxon>Chitinophagia</taxon>
        <taxon>Chitinophagales</taxon>
        <taxon>Chitinophagaceae</taxon>
        <taxon>Chitinophaga</taxon>
    </lineage>
</organism>
<dbReference type="PANTHER" id="PTHR43465">
    <property type="entry name" value="DUF1680 DOMAIN PROTEIN (AFU_ORTHOLOGUE AFUA_1G08910)"/>
    <property type="match status" value="1"/>
</dbReference>
<keyword evidence="6" id="KW-1185">Reference proteome</keyword>
<feature type="signal peptide" evidence="1">
    <location>
        <begin position="1"/>
        <end position="18"/>
    </location>
</feature>